<dbReference type="EMBL" id="CP017703">
    <property type="protein sequence ID" value="ASS89195.1"/>
    <property type="molecule type" value="Genomic_DNA"/>
</dbReference>
<evidence type="ECO:0000313" key="1">
    <source>
        <dbReference type="EMBL" id="ASS89195.1"/>
    </source>
</evidence>
<proteinExistence type="predicted"/>
<dbReference type="AlphaFoldDB" id="A0A161WF06"/>
<sequence length="59" mass="7137">MSKIWKKLNQQKIACNENYRLITEEINNLLSNKLKLKLEKSTINPNVNERNMRKDYKMI</sequence>
<dbReference type="Proteomes" id="UP000214606">
    <property type="component" value="Chromosome"/>
</dbReference>
<gene>
    <name evidence="1" type="ORF">AP3564_01940</name>
</gene>
<accession>A0A223E219</accession>
<reference evidence="1 2" key="1">
    <citation type="submission" date="2016-10" db="EMBL/GenBank/DDBJ databases">
        <title>The whole genome sequencing and assembly of Aeribacillus pallidus KCTC3564 strain.</title>
        <authorList>
            <person name="Lee Y.-J."/>
            <person name="Park M.-K."/>
            <person name="Yi H."/>
            <person name="Bahn Y.-S."/>
            <person name="Kim J.F."/>
            <person name="Lee D.-W."/>
        </authorList>
    </citation>
    <scope>NUCLEOTIDE SEQUENCE [LARGE SCALE GENOMIC DNA]</scope>
    <source>
        <strain evidence="1 2">KCTC3564</strain>
    </source>
</reference>
<name>A0A161WF06_9BACI</name>
<evidence type="ECO:0000313" key="2">
    <source>
        <dbReference type="Proteomes" id="UP000214606"/>
    </source>
</evidence>
<organism evidence="1 2">
    <name type="scientific">Aeribacillus pallidus</name>
    <dbReference type="NCBI Taxonomy" id="33936"/>
    <lineage>
        <taxon>Bacteria</taxon>
        <taxon>Bacillati</taxon>
        <taxon>Bacillota</taxon>
        <taxon>Bacilli</taxon>
        <taxon>Bacillales</taxon>
        <taxon>Bacillaceae</taxon>
        <taxon>Aeribacillus</taxon>
    </lineage>
</organism>
<accession>A0A161WF06</accession>
<dbReference type="KEGG" id="apak:AP3564_01940"/>
<protein>
    <submittedName>
        <fullName evidence="1">Uncharacterized protein</fullName>
    </submittedName>
</protein>